<protein>
    <submittedName>
        <fullName evidence="1">Uncharacterized protein</fullName>
    </submittedName>
</protein>
<sequence>MVKNICCSVIFLCIPMYSVIVESRTRQVLTTGKGVRKMQ</sequence>
<reference evidence="1 2" key="1">
    <citation type="submission" date="2018-05" db="EMBL/GenBank/DDBJ databases">
        <title>Genomic Encyclopedia of Type Strains, Phase IV (KMG-V): Genome sequencing to study the core and pangenomes of soil and plant-associated prokaryotes.</title>
        <authorList>
            <person name="Whitman W."/>
        </authorList>
    </citation>
    <scope>NUCLEOTIDE SEQUENCE [LARGE SCALE GENOMIC DNA]</scope>
    <source>
        <strain evidence="1 2">SCZa-39</strain>
    </source>
</reference>
<organism evidence="1 2">
    <name type="scientific">Paraburkholderia unamae</name>
    <dbReference type="NCBI Taxonomy" id="219649"/>
    <lineage>
        <taxon>Bacteria</taxon>
        <taxon>Pseudomonadati</taxon>
        <taxon>Pseudomonadota</taxon>
        <taxon>Betaproteobacteria</taxon>
        <taxon>Burkholderiales</taxon>
        <taxon>Burkholderiaceae</taxon>
        <taxon>Paraburkholderia</taxon>
    </lineage>
</organism>
<keyword evidence="2" id="KW-1185">Reference proteome</keyword>
<dbReference type="Proteomes" id="UP000245712">
    <property type="component" value="Unassembled WGS sequence"/>
</dbReference>
<comment type="caution">
    <text evidence="1">The sequence shown here is derived from an EMBL/GenBank/DDBJ whole genome shotgun (WGS) entry which is preliminary data.</text>
</comment>
<dbReference type="EMBL" id="QEOB01000007">
    <property type="protein sequence ID" value="PVX83217.1"/>
    <property type="molecule type" value="Genomic_DNA"/>
</dbReference>
<evidence type="ECO:0000313" key="1">
    <source>
        <dbReference type="EMBL" id="PVX83217.1"/>
    </source>
</evidence>
<proteinExistence type="predicted"/>
<name>A0ABX5KM45_9BURK</name>
<accession>A0ABX5KM45</accession>
<gene>
    <name evidence="1" type="ORF">C7402_107123</name>
</gene>
<evidence type="ECO:0000313" key="2">
    <source>
        <dbReference type="Proteomes" id="UP000245712"/>
    </source>
</evidence>